<dbReference type="InterPro" id="IPR017896">
    <property type="entry name" value="4Fe4S_Fe-S-bd"/>
</dbReference>
<accession>A0A1M5SZB9</accession>
<dbReference type="AlphaFoldDB" id="A0A1M5SZB9"/>
<dbReference type="Proteomes" id="UP000243255">
    <property type="component" value="Unassembled WGS sequence"/>
</dbReference>
<dbReference type="Gene3D" id="3.30.70.20">
    <property type="match status" value="2"/>
</dbReference>
<proteinExistence type="predicted"/>
<keyword evidence="1" id="KW-0479">Metal-binding</keyword>
<protein>
    <submittedName>
        <fullName evidence="5">2-oxoglutarate ferredoxin oxidoreductase subunit delta</fullName>
    </submittedName>
</protein>
<reference evidence="6" key="1">
    <citation type="submission" date="2016-11" db="EMBL/GenBank/DDBJ databases">
        <authorList>
            <person name="Varghese N."/>
            <person name="Submissions S."/>
        </authorList>
    </citation>
    <scope>NUCLEOTIDE SEQUENCE [LARGE SCALE GENOMIC DNA]</scope>
    <source>
        <strain evidence="6">DSM 2635</strain>
    </source>
</reference>
<evidence type="ECO:0000256" key="2">
    <source>
        <dbReference type="ARBA" id="ARBA00023004"/>
    </source>
</evidence>
<sequence>MAKGRVSFNEDRCKGCGLCIEACPVNILAIDKDKINNKGYNPAVIVEEEKCIGCASCATMCPDVVITVERD</sequence>
<feature type="domain" description="4Fe-4S ferredoxin-type" evidence="4">
    <location>
        <begin position="4"/>
        <end position="33"/>
    </location>
</feature>
<dbReference type="GO" id="GO:0051536">
    <property type="term" value="F:iron-sulfur cluster binding"/>
    <property type="evidence" value="ECO:0007669"/>
    <property type="project" value="UniProtKB-KW"/>
</dbReference>
<dbReference type="PANTHER" id="PTHR43122:SF2">
    <property type="entry name" value="FERREDOXIN SUBUNIT OF PYRUVATE:FLAVODOXIN OXIDOREDUCTASE"/>
    <property type="match status" value="1"/>
</dbReference>
<evidence type="ECO:0000313" key="5">
    <source>
        <dbReference type="EMBL" id="SHH43822.1"/>
    </source>
</evidence>
<evidence type="ECO:0000313" key="6">
    <source>
        <dbReference type="Proteomes" id="UP000243255"/>
    </source>
</evidence>
<dbReference type="Pfam" id="PF12838">
    <property type="entry name" value="Fer4_7"/>
    <property type="match status" value="1"/>
</dbReference>
<dbReference type="SUPFAM" id="SSF54862">
    <property type="entry name" value="4Fe-4S ferredoxins"/>
    <property type="match status" value="1"/>
</dbReference>
<name>A0A1M5SZB9_9FIRM</name>
<dbReference type="STRING" id="1121321.SAMN04488530_1497"/>
<dbReference type="EMBL" id="FQWX01000049">
    <property type="protein sequence ID" value="SHH43822.1"/>
    <property type="molecule type" value="Genomic_DNA"/>
</dbReference>
<keyword evidence="3" id="KW-0411">Iron-sulfur</keyword>
<dbReference type="InterPro" id="IPR017900">
    <property type="entry name" value="4Fe4S_Fe_S_CS"/>
</dbReference>
<dbReference type="PROSITE" id="PS51379">
    <property type="entry name" value="4FE4S_FER_2"/>
    <property type="match status" value="2"/>
</dbReference>
<evidence type="ECO:0000259" key="4">
    <source>
        <dbReference type="PROSITE" id="PS51379"/>
    </source>
</evidence>
<evidence type="ECO:0000256" key="3">
    <source>
        <dbReference type="ARBA" id="ARBA00023014"/>
    </source>
</evidence>
<gene>
    <name evidence="5" type="ORF">SAMN04488530_1497</name>
</gene>
<feature type="domain" description="4Fe-4S ferredoxin-type" evidence="4">
    <location>
        <begin position="42"/>
        <end position="71"/>
    </location>
</feature>
<dbReference type="GO" id="GO:0046872">
    <property type="term" value="F:metal ion binding"/>
    <property type="evidence" value="ECO:0007669"/>
    <property type="project" value="UniProtKB-KW"/>
</dbReference>
<organism evidence="5 6">
    <name type="scientific">Asaccharospora irregularis DSM 2635</name>
    <dbReference type="NCBI Taxonomy" id="1121321"/>
    <lineage>
        <taxon>Bacteria</taxon>
        <taxon>Bacillati</taxon>
        <taxon>Bacillota</taxon>
        <taxon>Clostridia</taxon>
        <taxon>Peptostreptococcales</taxon>
        <taxon>Peptostreptococcaceae</taxon>
        <taxon>Asaccharospora</taxon>
    </lineage>
</organism>
<dbReference type="PANTHER" id="PTHR43122">
    <property type="entry name" value="FERREDOXIN SUBUNIT OF PYRUVATE:FLAVODOXIN OXIDOREDUCTASE-RELATED"/>
    <property type="match status" value="1"/>
</dbReference>
<dbReference type="RefSeq" id="WP_073127604.1">
    <property type="nucleotide sequence ID" value="NZ_BAABCH010000074.1"/>
</dbReference>
<keyword evidence="2" id="KW-0408">Iron</keyword>
<evidence type="ECO:0000256" key="1">
    <source>
        <dbReference type="ARBA" id="ARBA00022723"/>
    </source>
</evidence>
<keyword evidence="6" id="KW-1185">Reference proteome</keyword>
<dbReference type="OrthoDB" id="9804603at2"/>
<dbReference type="PROSITE" id="PS00198">
    <property type="entry name" value="4FE4S_FER_1"/>
    <property type="match status" value="2"/>
</dbReference>